<evidence type="ECO:0000313" key="1">
    <source>
        <dbReference type="EMBL" id="CAD8115836.1"/>
    </source>
</evidence>
<keyword evidence="2" id="KW-1185">Reference proteome</keyword>
<evidence type="ECO:0000313" key="2">
    <source>
        <dbReference type="Proteomes" id="UP000688137"/>
    </source>
</evidence>
<comment type="caution">
    <text evidence="1">The sequence shown here is derived from an EMBL/GenBank/DDBJ whole genome shotgun (WGS) entry which is preliminary data.</text>
</comment>
<protein>
    <submittedName>
        <fullName evidence="1">Uncharacterized protein</fullName>
    </submittedName>
</protein>
<name>A0A8S1QK72_PARPR</name>
<gene>
    <name evidence="1" type="ORF">PPRIM_AZ9-3.1.T1660065</name>
</gene>
<dbReference type="EMBL" id="CAJJDM010000175">
    <property type="protein sequence ID" value="CAD8115836.1"/>
    <property type="molecule type" value="Genomic_DNA"/>
</dbReference>
<proteinExistence type="predicted"/>
<organism evidence="1 2">
    <name type="scientific">Paramecium primaurelia</name>
    <dbReference type="NCBI Taxonomy" id="5886"/>
    <lineage>
        <taxon>Eukaryota</taxon>
        <taxon>Sar</taxon>
        <taxon>Alveolata</taxon>
        <taxon>Ciliophora</taxon>
        <taxon>Intramacronucleata</taxon>
        <taxon>Oligohymenophorea</taxon>
        <taxon>Peniculida</taxon>
        <taxon>Parameciidae</taxon>
        <taxon>Paramecium</taxon>
    </lineage>
</organism>
<accession>A0A8S1QK72</accession>
<sequence>MNQIQIDALSELTINLLNTLRLELRPEQSTVESFRNLILLFQGTEEWVQINSTAPWSRLVQQLLKPKRLIKLIQNHYNYDLSQNLYLLNYEILDTQPQNEIEEILNRIVCALISYHYQVTIPDPPQVSQVSRITQENQESSLIIAEQIQVNHITTSSSISTMIPLEFQNEQYGESQNTTRAQFILDKLKHQINNSVVGHYNKLFQY</sequence>
<dbReference type="Proteomes" id="UP000688137">
    <property type="component" value="Unassembled WGS sequence"/>
</dbReference>
<dbReference type="AlphaFoldDB" id="A0A8S1QK72"/>
<reference evidence="1" key="1">
    <citation type="submission" date="2021-01" db="EMBL/GenBank/DDBJ databases">
        <authorList>
            <consortium name="Genoscope - CEA"/>
            <person name="William W."/>
        </authorList>
    </citation>
    <scope>NUCLEOTIDE SEQUENCE</scope>
</reference>
<dbReference type="OMA" id="VCALISY"/>